<dbReference type="RefSeq" id="WP_128795432.1">
    <property type="nucleotide sequence ID" value="NZ_CP034669.1"/>
</dbReference>
<feature type="compositionally biased region" description="Basic and acidic residues" evidence="1">
    <location>
        <begin position="148"/>
        <end position="163"/>
    </location>
</feature>
<dbReference type="EMBL" id="CP034669">
    <property type="protein sequence ID" value="QAT83257.1"/>
    <property type="molecule type" value="Genomic_DNA"/>
</dbReference>
<gene>
    <name evidence="2" type="ORF">EJ065_1658</name>
</gene>
<feature type="compositionally biased region" description="Pro residues" evidence="1">
    <location>
        <begin position="132"/>
        <end position="143"/>
    </location>
</feature>
<name>A0A410RMR3_CORCK</name>
<protein>
    <submittedName>
        <fullName evidence="2">Uncharacterized protein</fullName>
    </submittedName>
</protein>
<evidence type="ECO:0000256" key="1">
    <source>
        <dbReference type="SAM" id="MobiDB-lite"/>
    </source>
</evidence>
<evidence type="ECO:0000313" key="3">
    <source>
        <dbReference type="Proteomes" id="UP000288758"/>
    </source>
</evidence>
<organism evidence="2 3">
    <name type="scientific">Corallococcus coralloides</name>
    <name type="common">Myxococcus coralloides</name>
    <dbReference type="NCBI Taxonomy" id="184914"/>
    <lineage>
        <taxon>Bacteria</taxon>
        <taxon>Pseudomonadati</taxon>
        <taxon>Myxococcota</taxon>
        <taxon>Myxococcia</taxon>
        <taxon>Myxococcales</taxon>
        <taxon>Cystobacterineae</taxon>
        <taxon>Myxococcaceae</taxon>
        <taxon>Corallococcus</taxon>
    </lineage>
</organism>
<reference evidence="2 3" key="1">
    <citation type="submission" date="2018-12" db="EMBL/GenBank/DDBJ databases">
        <title>Complete Genome Sequence of the Corallopyronin A producing Myxobacterium Corallococcus coralloides B035.</title>
        <authorList>
            <person name="Bouhired S.M."/>
            <person name="Rupp O."/>
            <person name="Blom J."/>
            <person name="Schaeberle T.F."/>
            <person name="Kehraus S."/>
            <person name="Schiefer A."/>
            <person name="Pfarr K."/>
            <person name="Goesmann A."/>
            <person name="Hoerauf A."/>
            <person name="Koenig G.M."/>
        </authorList>
    </citation>
    <scope>NUCLEOTIDE SEQUENCE [LARGE SCALE GENOMIC DNA]</scope>
    <source>
        <strain evidence="2 3">B035</strain>
    </source>
</reference>
<feature type="compositionally biased region" description="Gly residues" evidence="1">
    <location>
        <begin position="39"/>
        <end position="51"/>
    </location>
</feature>
<sequence length="424" mass="44161">MSVRLPSGLPRPGLPLQSPAQEKEEKAQSGEGRSSGKASGKGGAGKGGVAVKGGSAKGASAKGGLEQAGPQDGMDFGRSGEAERNEAGGGGARGAQQQAGMAPGTSQGAASLGSLEQPPALAAQTPQTAPALPQPPPPTPQAPGAPQLERRPAASESSRERTASDGQSSEAAKQALEGRAKLRMAVLNRLYRGLTEVEGKMSAFLANPGRQGVVTLPVVLSVSTVTFEWWQSANAVPEDRAYLAQVLGEPGTADDATLLGTLRAEIAQAFAEFPRTPQGVEARKLYDAVLQKYEAARIQPIIAGHDSGPVVEECARLGLSCETDFTRSLLLSPWMLATSQSPDEGSATQVMVAGLTLPQLGALVGHLRQLNPLLSNPQLRALLLRASTDKRLALRKAMGLEEVEQVQELARQLLRLQAVQHLTV</sequence>
<feature type="compositionally biased region" description="Low complexity" evidence="1">
    <location>
        <begin position="117"/>
        <end position="131"/>
    </location>
</feature>
<feature type="compositionally biased region" description="Low complexity" evidence="1">
    <location>
        <begin position="29"/>
        <end position="38"/>
    </location>
</feature>
<feature type="compositionally biased region" description="Low complexity" evidence="1">
    <location>
        <begin position="52"/>
        <end position="64"/>
    </location>
</feature>
<dbReference type="Proteomes" id="UP000288758">
    <property type="component" value="Chromosome"/>
</dbReference>
<feature type="compositionally biased region" description="Low complexity" evidence="1">
    <location>
        <begin position="1"/>
        <end position="19"/>
    </location>
</feature>
<feature type="region of interest" description="Disordered" evidence="1">
    <location>
        <begin position="1"/>
        <end position="175"/>
    </location>
</feature>
<proteinExistence type="predicted"/>
<accession>A0A410RMR3</accession>
<feature type="compositionally biased region" description="Low complexity" evidence="1">
    <location>
        <begin position="94"/>
        <end position="104"/>
    </location>
</feature>
<dbReference type="AlphaFoldDB" id="A0A410RMR3"/>
<evidence type="ECO:0000313" key="2">
    <source>
        <dbReference type="EMBL" id="QAT83257.1"/>
    </source>
</evidence>